<organism evidence="2 3">
    <name type="scientific">Myroides odoratus</name>
    <name type="common">Flavobacterium odoratum</name>
    <dbReference type="NCBI Taxonomy" id="256"/>
    <lineage>
        <taxon>Bacteria</taxon>
        <taxon>Pseudomonadati</taxon>
        <taxon>Bacteroidota</taxon>
        <taxon>Flavobacteriia</taxon>
        <taxon>Flavobacteriales</taxon>
        <taxon>Flavobacteriaceae</taxon>
        <taxon>Myroides</taxon>
    </lineage>
</organism>
<evidence type="ECO:0000313" key="3">
    <source>
        <dbReference type="Proteomes" id="UP000255024"/>
    </source>
</evidence>
<evidence type="ECO:0008006" key="4">
    <source>
        <dbReference type="Google" id="ProtNLM"/>
    </source>
</evidence>
<evidence type="ECO:0000256" key="1">
    <source>
        <dbReference type="SAM" id="SignalP"/>
    </source>
</evidence>
<accession>A0A378RQ42</accession>
<keyword evidence="3" id="KW-1185">Reference proteome</keyword>
<dbReference type="Pfam" id="PF16119">
    <property type="entry name" value="DUF4835"/>
    <property type="match status" value="1"/>
</dbReference>
<dbReference type="AlphaFoldDB" id="A0A378RQ42"/>
<name>A0A378RQ42_MYROD</name>
<feature type="chain" id="PRO_5016672712" description="DUF4835 domain-containing protein" evidence="1">
    <location>
        <begin position="21"/>
        <end position="296"/>
    </location>
</feature>
<feature type="signal peptide" evidence="1">
    <location>
        <begin position="1"/>
        <end position="20"/>
    </location>
</feature>
<proteinExistence type="predicted"/>
<protein>
    <recommendedName>
        <fullName evidence="4">DUF4835 domain-containing protein</fullName>
    </recommendedName>
</protein>
<sequence>MNKLFGLFACFFLWMGTCQAQELNANVSINFAQVGNAHQNYFRTLEKSLKELLNQTTWTSQRMNSNEKIDCTFLLTVNSFDNNANISGTLQVQYGRPIFNTTYTSPVLNFNDKDIAFNYTEFEPLRYSAGTYESNLISLVSFYVHVVLGMDGDTFAKDGGNAYYQEASLIASMAQQSGAKGWKQGDGTNTRYTLINDLTSGASRPFRDALYTYHRTGLDTMSESLEGGRDGIFKGLEDLRQYNAVRSNSLLIRVFFDAKTEELVNVYSGIADRNKKRVTEILHAISPLNASKWNNL</sequence>
<evidence type="ECO:0000313" key="2">
    <source>
        <dbReference type="EMBL" id="STZ28431.1"/>
    </source>
</evidence>
<dbReference type="EMBL" id="UGQL01000001">
    <property type="protein sequence ID" value="STZ28431.1"/>
    <property type="molecule type" value="Genomic_DNA"/>
</dbReference>
<gene>
    <name evidence="2" type="ORF">NCTC11179_01977</name>
</gene>
<keyword evidence="1" id="KW-0732">Signal</keyword>
<dbReference type="RefSeq" id="WP_115091374.1">
    <property type="nucleotide sequence ID" value="NZ_CP068107.1"/>
</dbReference>
<reference evidence="2 3" key="1">
    <citation type="submission" date="2018-06" db="EMBL/GenBank/DDBJ databases">
        <authorList>
            <consortium name="Pathogen Informatics"/>
            <person name="Doyle S."/>
        </authorList>
    </citation>
    <scope>NUCLEOTIDE SEQUENCE [LARGE SCALE GENOMIC DNA]</scope>
    <source>
        <strain evidence="2 3">NCTC11179</strain>
    </source>
</reference>
<dbReference type="Proteomes" id="UP000255024">
    <property type="component" value="Unassembled WGS sequence"/>
</dbReference>
<dbReference type="InterPro" id="IPR032274">
    <property type="entry name" value="DUF4835"/>
</dbReference>